<dbReference type="Pfam" id="PF14310">
    <property type="entry name" value="Fn3-like"/>
    <property type="match status" value="1"/>
</dbReference>
<comment type="similarity">
    <text evidence="1">Belongs to the glycosyl hydrolase 3 family.</text>
</comment>
<dbReference type="SUPFAM" id="SSF51445">
    <property type="entry name" value="(Trans)glycosidases"/>
    <property type="match status" value="1"/>
</dbReference>
<dbReference type="InterPro" id="IPR017853">
    <property type="entry name" value="GH"/>
</dbReference>
<accession>W5IJW3</accession>
<dbReference type="PANTHER" id="PTHR42715">
    <property type="entry name" value="BETA-GLUCOSIDASE"/>
    <property type="match status" value="1"/>
</dbReference>
<evidence type="ECO:0000256" key="2">
    <source>
        <dbReference type="ARBA" id="ARBA00022801"/>
    </source>
</evidence>
<dbReference type="PANTHER" id="PTHR42715:SF10">
    <property type="entry name" value="BETA-GLUCOSIDASE"/>
    <property type="match status" value="1"/>
</dbReference>
<dbReference type="SMART" id="SM01217">
    <property type="entry name" value="Fn3_like"/>
    <property type="match status" value="1"/>
</dbReference>
<dbReference type="Gene3D" id="2.60.40.10">
    <property type="entry name" value="Immunoglobulins"/>
    <property type="match status" value="1"/>
</dbReference>
<dbReference type="EMBL" id="ADCX01000004">
    <property type="protein sequence ID" value="EFG27296.1"/>
    <property type="molecule type" value="Genomic_DNA"/>
</dbReference>
<dbReference type="GO" id="GO:0005975">
    <property type="term" value="P:carbohydrate metabolic process"/>
    <property type="evidence" value="ECO:0007669"/>
    <property type="project" value="InterPro"/>
</dbReference>
<dbReference type="GO" id="GO:0004553">
    <property type="term" value="F:hydrolase activity, hydrolyzing O-glycosyl compounds"/>
    <property type="evidence" value="ECO:0007669"/>
    <property type="project" value="InterPro"/>
</dbReference>
<name>W5IJW3_SCAIO</name>
<dbReference type="InterPro" id="IPR026891">
    <property type="entry name" value="Fn3-like"/>
</dbReference>
<dbReference type="eggNOG" id="COG1472">
    <property type="taxonomic scope" value="Bacteria"/>
</dbReference>
<sequence length="852" mass="92451">MTIRINDPDKQAFEQEHEDLVRRLAPECMVLLRNDGTLPLTNLQSVALYGNGARQTIKGGTGSGDVNVRHFVTVEEGLEKAGVTVTTKDWLDAYDQVISAAKKDFYQKLRQEAKAAGQNPILATMGKMVVEPNYQIPLHKGTDADTAVYVLARNSGEGSDRRPVPGDIKLTETELRDIVELNKTYQHFALVLNVGGLIDLTGLEEIKTVLLLGQLGSATGDACADVLTGKAYPSGKLTMTWAPIEDYPSTEGFGDPNNTNYREGIFVGYRYFDSTNTTPIYPFGFGLGYTTFKVSPGTVEVDGETITVNATVTNTGSAAGKDVVEVYYSAPQPDRSLPKPYQALAGFVKTQELQGGQSQVVSLTFNLSSLASYDQKSSAYLLEAGDYALRVGDSSRSTHIAGIVRLSDDVVTQQLHAVGGESGFTDFVPSGPAYSYPEEAHEIATATVVEIDAGSIPTTAVSYSDQPAEITRTEPFSWKDVASGQRSLDEFVGTLSDEDLTYLCVGAYKDSDDLMEVIGDASTTLAGAAGETTHQIEGQDLPVLTMADGPAGLRLSQRYTLDGGKPQPLETSMGADMLSMYSDEELAAMKSRATDSARARTVYYQYCTAIPIGTELAQSWDDDLVQQCGDLVGDEMELFGANLWLAPAMNIQRSPLCGRDFEYYSEDPLLAGRIAAAITRGVSRHQGCATTIKHFAANNQETNRYFQNNNISERALREIYLKGFEICVKTSHPRTVMTSYNLINGEHACNRYDLVTEILRDEWGFDGLVMTDWLVTGGMGPSGDQWPAASAAGCVKAGNDLTMPGIPSDKKDIMDALSNPEHQYSLTRATLQQSARRVLAMILELTGAENQD</sequence>
<keyword evidence="5" id="KW-1185">Reference proteome</keyword>
<dbReference type="InterPro" id="IPR050288">
    <property type="entry name" value="Cellulose_deg_GH3"/>
</dbReference>
<reference evidence="4 5" key="1">
    <citation type="submission" date="2012-01" db="EMBL/GenBank/DDBJ databases">
        <title>The Genome Sequence of Scardovia inopinata F0304.</title>
        <authorList>
            <consortium name="The Broad Institute Genome Sequencing Platform"/>
            <person name="Earl A."/>
            <person name="Ward D."/>
            <person name="Feldgarden M."/>
            <person name="Gevers D."/>
            <person name="Izard J."/>
            <person name="Baranova O.V."/>
            <person name="Blanton J.M."/>
            <person name="Tanner A.C."/>
            <person name="Dewhirst F.E."/>
            <person name="Young S.K."/>
            <person name="Zeng Q."/>
            <person name="Gargeya S."/>
            <person name="Fitzgerald M."/>
            <person name="Haas B."/>
            <person name="Abouelleil A."/>
            <person name="Alvarado L."/>
            <person name="Arachchi H.M."/>
            <person name="Berlin A."/>
            <person name="Chapman S.B."/>
            <person name="Gearin G."/>
            <person name="Goldberg J."/>
            <person name="Griggs A."/>
            <person name="Gujja S."/>
            <person name="Hansen M."/>
            <person name="Heiman D."/>
            <person name="Howarth C."/>
            <person name="Larimer J."/>
            <person name="Lui A."/>
            <person name="MacDonald P.J."/>
            <person name="McCowen C."/>
            <person name="Montmayeur A."/>
            <person name="Murphy C."/>
            <person name="Neiman D."/>
            <person name="Pearson M."/>
            <person name="Priest M."/>
            <person name="Roberts A."/>
            <person name="Saif S."/>
            <person name="Shea T."/>
            <person name="Sisk P."/>
            <person name="Stolte C."/>
            <person name="Sykes S."/>
            <person name="Wortman J."/>
            <person name="Nusbaum C."/>
            <person name="Birren B."/>
        </authorList>
    </citation>
    <scope>NUCLEOTIDE SEQUENCE [LARGE SCALE GENOMIC DNA]</scope>
    <source>
        <strain evidence="4 5">F0304</strain>
    </source>
</reference>
<evidence type="ECO:0000256" key="1">
    <source>
        <dbReference type="ARBA" id="ARBA00005336"/>
    </source>
</evidence>
<feature type="domain" description="Fibronectin type III-like" evidence="3">
    <location>
        <begin position="322"/>
        <end position="395"/>
    </location>
</feature>
<dbReference type="InterPro" id="IPR013783">
    <property type="entry name" value="Ig-like_fold"/>
</dbReference>
<dbReference type="Pfam" id="PF01915">
    <property type="entry name" value="Glyco_hydro_3_C"/>
    <property type="match status" value="1"/>
</dbReference>
<dbReference type="InterPro" id="IPR002772">
    <property type="entry name" value="Glyco_hydro_3_C"/>
</dbReference>
<dbReference type="HOGENOM" id="CLU_005235_2_0_11"/>
<evidence type="ECO:0000313" key="4">
    <source>
        <dbReference type="EMBL" id="EFG27296.1"/>
    </source>
</evidence>
<dbReference type="InterPro" id="IPR036962">
    <property type="entry name" value="Glyco_hydro_3_N_sf"/>
</dbReference>
<dbReference type="SUPFAM" id="SSF52279">
    <property type="entry name" value="Beta-D-glucan exohydrolase, C-terminal domain"/>
    <property type="match status" value="1"/>
</dbReference>
<proteinExistence type="inferred from homology"/>
<evidence type="ECO:0000313" key="5">
    <source>
        <dbReference type="Proteomes" id="UP000005777"/>
    </source>
</evidence>
<dbReference type="Gene3D" id="3.40.50.1700">
    <property type="entry name" value="Glycoside hydrolase family 3 C-terminal domain"/>
    <property type="match status" value="1"/>
</dbReference>
<dbReference type="InterPro" id="IPR036881">
    <property type="entry name" value="Glyco_hydro_3_C_sf"/>
</dbReference>
<dbReference type="RefSeq" id="WP_006293312.1">
    <property type="nucleotide sequence ID" value="NZ_GG770225.1"/>
</dbReference>
<dbReference type="AlphaFoldDB" id="W5IJW3"/>
<dbReference type="Proteomes" id="UP000005777">
    <property type="component" value="Unassembled WGS sequence"/>
</dbReference>
<dbReference type="PRINTS" id="PR00133">
    <property type="entry name" value="GLHYDRLASE3"/>
</dbReference>
<dbReference type="Pfam" id="PF00933">
    <property type="entry name" value="Glyco_hydro_3"/>
    <property type="match status" value="1"/>
</dbReference>
<protein>
    <recommendedName>
        <fullName evidence="3">Fibronectin type III-like domain-containing protein</fullName>
    </recommendedName>
</protein>
<evidence type="ECO:0000259" key="3">
    <source>
        <dbReference type="SMART" id="SM01217"/>
    </source>
</evidence>
<keyword evidence="2" id="KW-0378">Hydrolase</keyword>
<organism evidence="4 5">
    <name type="scientific">Scardovia inopinata F0304</name>
    <dbReference type="NCBI Taxonomy" id="641146"/>
    <lineage>
        <taxon>Bacteria</taxon>
        <taxon>Bacillati</taxon>
        <taxon>Actinomycetota</taxon>
        <taxon>Actinomycetes</taxon>
        <taxon>Bifidobacteriales</taxon>
        <taxon>Bifidobacteriaceae</taxon>
        <taxon>Scardovia</taxon>
    </lineage>
</organism>
<dbReference type="Gene3D" id="3.20.20.300">
    <property type="entry name" value="Glycoside hydrolase, family 3, N-terminal domain"/>
    <property type="match status" value="1"/>
</dbReference>
<comment type="caution">
    <text evidence="4">The sequence shown here is derived from an EMBL/GenBank/DDBJ whole genome shotgun (WGS) entry which is preliminary data.</text>
</comment>
<dbReference type="InterPro" id="IPR001764">
    <property type="entry name" value="Glyco_hydro_3_N"/>
</dbReference>
<gene>
    <name evidence="4" type="ORF">HMPREF9020_00937</name>
</gene>